<reference evidence="2 3" key="1">
    <citation type="journal article" date="2013" name="Front. Plant Sci.">
        <title>The Reference Genome of the Halophytic Plant Eutrema salsugineum.</title>
        <authorList>
            <person name="Yang R."/>
            <person name="Jarvis D.E."/>
            <person name="Chen H."/>
            <person name="Beilstein M.A."/>
            <person name="Grimwood J."/>
            <person name="Jenkins J."/>
            <person name="Shu S."/>
            <person name="Prochnik S."/>
            <person name="Xin M."/>
            <person name="Ma C."/>
            <person name="Schmutz J."/>
            <person name="Wing R.A."/>
            <person name="Mitchell-Olds T."/>
            <person name="Schumaker K.S."/>
            <person name="Wang X."/>
        </authorList>
    </citation>
    <scope>NUCLEOTIDE SEQUENCE [LARGE SCALE GENOMIC DNA]</scope>
</reference>
<dbReference type="STRING" id="72664.V4L3Z1"/>
<dbReference type="Pfam" id="PF25210">
    <property type="entry name" value="Kelch_FKB95"/>
    <property type="match status" value="1"/>
</dbReference>
<dbReference type="KEGG" id="eus:EUTSA_v10029266mg"/>
<organism evidence="2 3">
    <name type="scientific">Eutrema salsugineum</name>
    <name type="common">Saltwater cress</name>
    <name type="synonym">Sisymbrium salsugineum</name>
    <dbReference type="NCBI Taxonomy" id="72664"/>
    <lineage>
        <taxon>Eukaryota</taxon>
        <taxon>Viridiplantae</taxon>
        <taxon>Streptophyta</taxon>
        <taxon>Embryophyta</taxon>
        <taxon>Tracheophyta</taxon>
        <taxon>Spermatophyta</taxon>
        <taxon>Magnoliopsida</taxon>
        <taxon>eudicotyledons</taxon>
        <taxon>Gunneridae</taxon>
        <taxon>Pentapetalae</taxon>
        <taxon>rosids</taxon>
        <taxon>malvids</taxon>
        <taxon>Brassicales</taxon>
        <taxon>Brassicaceae</taxon>
        <taxon>Eutremeae</taxon>
        <taxon>Eutrema</taxon>
    </lineage>
</organism>
<gene>
    <name evidence="2" type="ORF">EUTSA_v10029266mg</name>
</gene>
<evidence type="ECO:0000259" key="1">
    <source>
        <dbReference type="SMART" id="SM00256"/>
    </source>
</evidence>
<dbReference type="SUPFAM" id="SSF117281">
    <property type="entry name" value="Kelch motif"/>
    <property type="match status" value="1"/>
</dbReference>
<keyword evidence="3" id="KW-1185">Reference proteome</keyword>
<dbReference type="InterPro" id="IPR001810">
    <property type="entry name" value="F-box_dom"/>
</dbReference>
<dbReference type="CDD" id="cd22152">
    <property type="entry name" value="F-box_AtAFR-like"/>
    <property type="match status" value="1"/>
</dbReference>
<dbReference type="InterPro" id="IPR050354">
    <property type="entry name" value="F-box/kelch-repeat_ARATH"/>
</dbReference>
<dbReference type="SMART" id="SM00256">
    <property type="entry name" value="FBOX"/>
    <property type="match status" value="1"/>
</dbReference>
<sequence>MSLPYDLIVDIVARVPRSYYPIISLVSKSFQSLVASPELDKRRSSLGCSEHCLYAVLYSSKTANSNRLVIIQSLPLMPSFGMYIAVGSKIYVVGGMYNREFILGALSIDCRSHTVQRISNTPMCMKYNTVAEIINGKIYVIDSEEIMVLDTETQMWEPEIKKPDVKLMGLFTSVVMEDKIYMRDCHGSFVYEPKESRWELEKVLNSKYWQNACVVDDVLYYYDGYEKKLRAYDPNQRRWRVVKGVEELVSKNTWCSYWSSTWSYDGKLAMFFEKDHDAEKVTVDIWCAEIALEKRQGGEIWGKVEMCDIVMEEEQMGSGIVKCLAVMV</sequence>
<dbReference type="AlphaFoldDB" id="V4L3Z1"/>
<proteinExistence type="predicted"/>
<dbReference type="InterPro" id="IPR057499">
    <property type="entry name" value="Kelch_FKB95"/>
</dbReference>
<accession>V4L3Z1</accession>
<dbReference type="Proteomes" id="UP000030689">
    <property type="component" value="Unassembled WGS sequence"/>
</dbReference>
<dbReference type="OMA" id="KVEMCDI"/>
<dbReference type="InterPro" id="IPR015915">
    <property type="entry name" value="Kelch-typ_b-propeller"/>
</dbReference>
<name>V4L3Z1_EUTSA</name>
<evidence type="ECO:0000313" key="2">
    <source>
        <dbReference type="EMBL" id="ESQ38399.1"/>
    </source>
</evidence>
<protein>
    <recommendedName>
        <fullName evidence="1">F-box domain-containing protein</fullName>
    </recommendedName>
</protein>
<dbReference type="Pfam" id="PF00646">
    <property type="entry name" value="F-box"/>
    <property type="match status" value="1"/>
</dbReference>
<dbReference type="Gramene" id="ESQ38399">
    <property type="protein sequence ID" value="ESQ38399"/>
    <property type="gene ID" value="EUTSA_v10029266mg"/>
</dbReference>
<dbReference type="EMBL" id="KI517537">
    <property type="protein sequence ID" value="ESQ38399.1"/>
    <property type="molecule type" value="Genomic_DNA"/>
</dbReference>
<dbReference type="PANTHER" id="PTHR24414">
    <property type="entry name" value="F-BOX/KELCH-REPEAT PROTEIN SKIP4"/>
    <property type="match status" value="1"/>
</dbReference>
<feature type="domain" description="F-box" evidence="1">
    <location>
        <begin position="3"/>
        <end position="43"/>
    </location>
</feature>
<dbReference type="Gene3D" id="2.120.10.80">
    <property type="entry name" value="Kelch-type beta propeller"/>
    <property type="match status" value="1"/>
</dbReference>
<evidence type="ECO:0000313" key="3">
    <source>
        <dbReference type="Proteomes" id="UP000030689"/>
    </source>
</evidence>
<dbReference type="eggNOG" id="KOG1072">
    <property type="taxonomic scope" value="Eukaryota"/>
</dbReference>
<dbReference type="PANTHER" id="PTHR24414:SF184">
    <property type="entry name" value="GALACTOSE OXIDASE_KELCH REPEAT SUPERFAMILY PROTEIN"/>
    <property type="match status" value="1"/>
</dbReference>